<dbReference type="AlphaFoldDB" id="A0A1Q2D0D9"/>
<sequence length="131" mass="14416">MNDELLRRHSAHYGPMLDAIQEILETATGPLVWRDRDDARLLDDRSLMQVLDPVVRVGPVFGCGVATAAIDQVGLVEALDRLVTGHGFRPLGALAAEPWGLLHCNANDGYESTLHVELFGYAKAWVDVKVR</sequence>
<evidence type="ECO:0000313" key="1">
    <source>
        <dbReference type="EMBL" id="AQP51836.1"/>
    </source>
</evidence>
<dbReference type="KEGG" id="tfa:BW733_14380"/>
<keyword evidence="2" id="KW-1185">Reference proteome</keyword>
<organism evidence="1 2">
    <name type="scientific">Tessaracoccus flavescens</name>
    <dbReference type="NCBI Taxonomy" id="399497"/>
    <lineage>
        <taxon>Bacteria</taxon>
        <taxon>Bacillati</taxon>
        <taxon>Actinomycetota</taxon>
        <taxon>Actinomycetes</taxon>
        <taxon>Propionibacteriales</taxon>
        <taxon>Propionibacteriaceae</taxon>
        <taxon>Tessaracoccus</taxon>
    </lineage>
</organism>
<evidence type="ECO:0000313" key="2">
    <source>
        <dbReference type="Proteomes" id="UP000188235"/>
    </source>
</evidence>
<name>A0A1Q2D0D9_9ACTN</name>
<gene>
    <name evidence="1" type="ORF">BW733_14380</name>
</gene>
<protein>
    <submittedName>
        <fullName evidence="1">Uncharacterized protein</fullName>
    </submittedName>
</protein>
<accession>A0A1Q2D0D9</accession>
<reference evidence="1 2" key="1">
    <citation type="journal article" date="2008" name="Int. J. Syst. Evol. Microbiol.">
        <title>Tessaracoccus flavescens sp. nov., isolated from marine sediment.</title>
        <authorList>
            <person name="Lee D.W."/>
            <person name="Lee S.D."/>
        </authorList>
    </citation>
    <scope>NUCLEOTIDE SEQUENCE [LARGE SCALE GENOMIC DNA]</scope>
    <source>
        <strain evidence="1 2">SST-39T</strain>
    </source>
</reference>
<dbReference type="EMBL" id="CP019607">
    <property type="protein sequence ID" value="AQP51836.1"/>
    <property type="molecule type" value="Genomic_DNA"/>
</dbReference>
<dbReference type="RefSeq" id="WP_077351498.1">
    <property type="nucleotide sequence ID" value="NZ_CP019607.1"/>
</dbReference>
<proteinExistence type="predicted"/>
<dbReference type="OrthoDB" id="9971572at2"/>
<dbReference type="STRING" id="399497.BW733_14380"/>
<dbReference type="Proteomes" id="UP000188235">
    <property type="component" value="Chromosome"/>
</dbReference>